<dbReference type="PROSITE" id="PS50006">
    <property type="entry name" value="FHA_DOMAIN"/>
    <property type="match status" value="1"/>
</dbReference>
<dbReference type="GO" id="GO:0003729">
    <property type="term" value="F:mRNA binding"/>
    <property type="evidence" value="ECO:0000318"/>
    <property type="project" value="GO_Central"/>
</dbReference>
<dbReference type="STRING" id="284811.Q75C77"/>
<dbReference type="InterPro" id="IPR050923">
    <property type="entry name" value="Cell_Proc_Reg/RNA_Proc"/>
</dbReference>
<gene>
    <name evidence="2" type="ORF">AGOS_ACR039C</name>
</gene>
<organism evidence="2 3">
    <name type="scientific">Eremothecium gossypii (strain ATCC 10895 / CBS 109.51 / FGSC 9923 / NRRL Y-1056)</name>
    <name type="common">Yeast</name>
    <name type="synonym">Ashbya gossypii</name>
    <dbReference type="NCBI Taxonomy" id="284811"/>
    <lineage>
        <taxon>Eukaryota</taxon>
        <taxon>Fungi</taxon>
        <taxon>Dikarya</taxon>
        <taxon>Ascomycota</taxon>
        <taxon>Saccharomycotina</taxon>
        <taxon>Saccharomycetes</taxon>
        <taxon>Saccharomycetales</taxon>
        <taxon>Saccharomycetaceae</taxon>
        <taxon>Eremothecium</taxon>
    </lineage>
</organism>
<dbReference type="RefSeq" id="NP_983442.1">
    <property type="nucleotide sequence ID" value="NM_208795.1"/>
</dbReference>
<dbReference type="GeneID" id="4619567"/>
<accession>Q75C77</accession>
<dbReference type="GO" id="GO:0006406">
    <property type="term" value="P:mRNA export from nucleus"/>
    <property type="evidence" value="ECO:0007669"/>
    <property type="project" value="EnsemblFungi"/>
</dbReference>
<dbReference type="Pfam" id="PF00498">
    <property type="entry name" value="FHA"/>
    <property type="match status" value="1"/>
</dbReference>
<proteinExistence type="predicted"/>
<dbReference type="HOGENOM" id="CLU_022457_1_3_1"/>
<dbReference type="eggNOG" id="KOG1882">
    <property type="taxonomic scope" value="Eukaryota"/>
</dbReference>
<dbReference type="Gene3D" id="2.60.200.20">
    <property type="match status" value="1"/>
</dbReference>
<sequence>MVVSFYRQHEFMWTSKTMESAFLLMSVDGGIRGPQTMSKRRFGRQQYHTQDQYPREYHDRAIKRPRNVYSRPILPIFEPSGLLALESNNEQGLALKHVEPPDAVSPEAYFNQWKVARPQRTLFELFLYRKGAGDQAFKSWVLESKSAYIIGRDMGRVAEDPDEEKEVVVADIGIPEESTSKQHCVFQFRLKQGYLVPYILDLSSANGTLLNGAILPSARYVQLHSGDVLELANKSDATEYELVFVAE</sequence>
<dbReference type="EMBL" id="AE016816">
    <property type="protein sequence ID" value="AAS51266.1"/>
    <property type="molecule type" value="Genomic_DNA"/>
</dbReference>
<protein>
    <submittedName>
        <fullName evidence="2">ACR039Cp</fullName>
    </submittedName>
</protein>
<dbReference type="InterPro" id="IPR008984">
    <property type="entry name" value="SMAD_FHA_dom_sf"/>
</dbReference>
<dbReference type="Proteomes" id="UP000000591">
    <property type="component" value="Chromosome III"/>
</dbReference>
<reference evidence="2 3" key="1">
    <citation type="journal article" date="2004" name="Science">
        <title>The Ashbya gossypii genome as a tool for mapping the ancient Saccharomyces cerevisiae genome.</title>
        <authorList>
            <person name="Dietrich F.S."/>
            <person name="Voegeli S."/>
            <person name="Brachat S."/>
            <person name="Lerch A."/>
            <person name="Gates K."/>
            <person name="Steiner S."/>
            <person name="Mohr C."/>
            <person name="Pohlmann R."/>
            <person name="Luedi P."/>
            <person name="Choi S."/>
            <person name="Wing R.A."/>
            <person name="Flavier A."/>
            <person name="Gaffney T.D."/>
            <person name="Philippsen P."/>
        </authorList>
    </citation>
    <scope>NUCLEOTIDE SEQUENCE [LARGE SCALE GENOMIC DNA]</scope>
    <source>
        <strain evidence="3">ATCC 10895 / CBS 109.51 / FGSC 9923 / NRRL Y-1056</strain>
    </source>
</reference>
<dbReference type="KEGG" id="ago:AGOS_ACR039C"/>
<dbReference type="SMART" id="SM00240">
    <property type="entry name" value="FHA"/>
    <property type="match status" value="1"/>
</dbReference>
<evidence type="ECO:0000313" key="3">
    <source>
        <dbReference type="Proteomes" id="UP000000591"/>
    </source>
</evidence>
<dbReference type="FunCoup" id="Q75C77">
    <property type="interactions" value="147"/>
</dbReference>
<dbReference type="SUPFAM" id="SSF49879">
    <property type="entry name" value="SMAD/FHA domain"/>
    <property type="match status" value="1"/>
</dbReference>
<name>Q75C77_EREGS</name>
<keyword evidence="3" id="KW-1185">Reference proteome</keyword>
<reference evidence="3" key="2">
    <citation type="journal article" date="2013" name="G3 (Bethesda)">
        <title>Genomes of Ashbya fungi isolated from insects reveal four mating-type loci, numerous translocations, lack of transposons, and distinct gene duplications.</title>
        <authorList>
            <person name="Dietrich F.S."/>
            <person name="Voegeli S."/>
            <person name="Kuo S."/>
            <person name="Philippsen P."/>
        </authorList>
    </citation>
    <scope>GENOME REANNOTATION</scope>
    <source>
        <strain evidence="3">ATCC 10895 / CBS 109.51 / FGSC 9923 / NRRL Y-1056</strain>
    </source>
</reference>
<dbReference type="PANTHER" id="PTHR23308">
    <property type="entry name" value="NUCLEAR INHIBITOR OF PROTEIN PHOSPHATASE-1"/>
    <property type="match status" value="1"/>
</dbReference>
<dbReference type="InterPro" id="IPR000253">
    <property type="entry name" value="FHA_dom"/>
</dbReference>
<dbReference type="AlphaFoldDB" id="Q75C77"/>
<evidence type="ECO:0000259" key="1">
    <source>
        <dbReference type="PROSITE" id="PS50006"/>
    </source>
</evidence>
<evidence type="ECO:0000313" key="2">
    <source>
        <dbReference type="EMBL" id="AAS51266.1"/>
    </source>
</evidence>
<dbReference type="GO" id="GO:0000398">
    <property type="term" value="P:mRNA splicing, via spliceosome"/>
    <property type="evidence" value="ECO:0000318"/>
    <property type="project" value="GO_Central"/>
</dbReference>
<dbReference type="GO" id="GO:0051237">
    <property type="term" value="P:maintenance of RNA location"/>
    <property type="evidence" value="ECO:0000318"/>
    <property type="project" value="GO_Central"/>
</dbReference>
<dbReference type="InParanoid" id="Q75C77"/>
<feature type="domain" description="FHA" evidence="1">
    <location>
        <begin position="148"/>
        <end position="215"/>
    </location>
</feature>
<dbReference type="OrthoDB" id="444265at2759"/>
<dbReference type="GO" id="GO:0005634">
    <property type="term" value="C:nucleus"/>
    <property type="evidence" value="ECO:0000318"/>
    <property type="project" value="GO_Central"/>
</dbReference>
<dbReference type="OMA" id="KCYVMDL"/>
<dbReference type="GO" id="GO:0070274">
    <property type="term" value="C:RES complex"/>
    <property type="evidence" value="ECO:0007669"/>
    <property type="project" value="EnsemblFungi"/>
</dbReference>